<keyword evidence="3" id="KW-1185">Reference proteome</keyword>
<dbReference type="Proteomes" id="UP001342314">
    <property type="component" value="Unassembled WGS sequence"/>
</dbReference>
<reference evidence="2 3" key="1">
    <citation type="submission" date="2021-12" db="EMBL/GenBank/DDBJ databases">
        <title>High titer production of polyol ester of fatty acids by Rhodotorula paludigena BS15 towards product separation-free biomass refinery.</title>
        <authorList>
            <person name="Mano J."/>
            <person name="Ono H."/>
            <person name="Tanaka T."/>
            <person name="Naito K."/>
            <person name="Sushida H."/>
            <person name="Ike M."/>
            <person name="Tokuyasu K."/>
            <person name="Kitaoka M."/>
        </authorList>
    </citation>
    <scope>NUCLEOTIDE SEQUENCE [LARGE SCALE GENOMIC DNA]</scope>
    <source>
        <strain evidence="2 3">BS15</strain>
    </source>
</reference>
<name>A0AAV5GT66_9BASI</name>
<evidence type="ECO:0000313" key="2">
    <source>
        <dbReference type="EMBL" id="GJN92711.1"/>
    </source>
</evidence>
<protein>
    <submittedName>
        <fullName evidence="2">Uncharacterized protein</fullName>
    </submittedName>
</protein>
<dbReference type="AlphaFoldDB" id="A0AAV5GT66"/>
<comment type="caution">
    <text evidence="2">The sequence shown here is derived from an EMBL/GenBank/DDBJ whole genome shotgun (WGS) entry which is preliminary data.</text>
</comment>
<gene>
    <name evidence="2" type="ORF">Rhopal_005746-T1</name>
</gene>
<sequence length="402" mass="43556">MRTASSARHAGVSPPGNGDSGVALGDDLGGFDHGAAFDDDAGADFRGPDGEFEGSEQSRASPRPDSPAPQTRPDGTIEVVYHGKSGFPTVVVEPSSSCPVPSPVSIIPSLPADGVPVVPQPASRYGPHPYSPFETLADFRLARLPIELGMTTKETDLYYQSHADPLVHPVPPALHCHSFKKLTSLLDGIDNNPFVATELKLETSLGNTICVRYWQRSFRTCFERVVNDARVARWVRWGVEKWYRWQNGVKERLYGEVTTGDSAWTLADDVYLSASLSQPPEHPFLFAIFSDEALASRFAGTSRVYPVVLWPTSVSQLGRALGSGAAPQVVAFLPLLPETAVASLPVAERSRIKAKLDQQARQLLADALYKIIFVGLVASDPAGLERRVRPLLAQLALDHPEA</sequence>
<dbReference type="InterPro" id="IPR041078">
    <property type="entry name" value="Plavaka"/>
</dbReference>
<evidence type="ECO:0000313" key="3">
    <source>
        <dbReference type="Proteomes" id="UP001342314"/>
    </source>
</evidence>
<feature type="region of interest" description="Disordered" evidence="1">
    <location>
        <begin position="1"/>
        <end position="76"/>
    </location>
</feature>
<accession>A0AAV5GT66</accession>
<evidence type="ECO:0000256" key="1">
    <source>
        <dbReference type="SAM" id="MobiDB-lite"/>
    </source>
</evidence>
<organism evidence="2 3">
    <name type="scientific">Rhodotorula paludigena</name>
    <dbReference type="NCBI Taxonomy" id="86838"/>
    <lineage>
        <taxon>Eukaryota</taxon>
        <taxon>Fungi</taxon>
        <taxon>Dikarya</taxon>
        <taxon>Basidiomycota</taxon>
        <taxon>Pucciniomycotina</taxon>
        <taxon>Microbotryomycetes</taxon>
        <taxon>Sporidiobolales</taxon>
        <taxon>Sporidiobolaceae</taxon>
        <taxon>Rhodotorula</taxon>
    </lineage>
</organism>
<proteinExistence type="predicted"/>
<dbReference type="EMBL" id="BQKY01000012">
    <property type="protein sequence ID" value="GJN92711.1"/>
    <property type="molecule type" value="Genomic_DNA"/>
</dbReference>
<dbReference type="Pfam" id="PF18759">
    <property type="entry name" value="Plavaka"/>
    <property type="match status" value="1"/>
</dbReference>